<gene>
    <name evidence="1" type="ORF">HanXRQr2_Chr07g0309331</name>
</gene>
<dbReference type="EMBL" id="MNCJ02000322">
    <property type="protein sequence ID" value="KAF5799857.1"/>
    <property type="molecule type" value="Genomic_DNA"/>
</dbReference>
<dbReference type="Gramene" id="mRNA:HanXRQr2_Chr07g0309331">
    <property type="protein sequence ID" value="mRNA:HanXRQr2_Chr07g0309331"/>
    <property type="gene ID" value="HanXRQr2_Chr07g0309331"/>
</dbReference>
<protein>
    <submittedName>
        <fullName evidence="1">Uncharacterized protein</fullName>
    </submittedName>
</protein>
<organism evidence="1 2">
    <name type="scientific">Helianthus annuus</name>
    <name type="common">Common sunflower</name>
    <dbReference type="NCBI Taxonomy" id="4232"/>
    <lineage>
        <taxon>Eukaryota</taxon>
        <taxon>Viridiplantae</taxon>
        <taxon>Streptophyta</taxon>
        <taxon>Embryophyta</taxon>
        <taxon>Tracheophyta</taxon>
        <taxon>Spermatophyta</taxon>
        <taxon>Magnoliopsida</taxon>
        <taxon>eudicotyledons</taxon>
        <taxon>Gunneridae</taxon>
        <taxon>Pentapetalae</taxon>
        <taxon>asterids</taxon>
        <taxon>campanulids</taxon>
        <taxon>Asterales</taxon>
        <taxon>Asteraceae</taxon>
        <taxon>Asteroideae</taxon>
        <taxon>Heliantheae alliance</taxon>
        <taxon>Heliantheae</taxon>
        <taxon>Helianthus</taxon>
    </lineage>
</organism>
<name>A0A9K3INK9_HELAN</name>
<keyword evidence="2" id="KW-1185">Reference proteome</keyword>
<comment type="caution">
    <text evidence="1">The sequence shown here is derived from an EMBL/GenBank/DDBJ whole genome shotgun (WGS) entry which is preliminary data.</text>
</comment>
<accession>A0A9K3INK9</accession>
<proteinExistence type="predicted"/>
<reference evidence="1" key="1">
    <citation type="journal article" date="2017" name="Nature">
        <title>The sunflower genome provides insights into oil metabolism, flowering and Asterid evolution.</title>
        <authorList>
            <person name="Badouin H."/>
            <person name="Gouzy J."/>
            <person name="Grassa C.J."/>
            <person name="Murat F."/>
            <person name="Staton S.E."/>
            <person name="Cottret L."/>
            <person name="Lelandais-Briere C."/>
            <person name="Owens G.L."/>
            <person name="Carrere S."/>
            <person name="Mayjonade B."/>
            <person name="Legrand L."/>
            <person name="Gill N."/>
            <person name="Kane N.C."/>
            <person name="Bowers J.E."/>
            <person name="Hubner S."/>
            <person name="Bellec A."/>
            <person name="Berard A."/>
            <person name="Berges H."/>
            <person name="Blanchet N."/>
            <person name="Boniface M.C."/>
            <person name="Brunel D."/>
            <person name="Catrice O."/>
            <person name="Chaidir N."/>
            <person name="Claudel C."/>
            <person name="Donnadieu C."/>
            <person name="Faraut T."/>
            <person name="Fievet G."/>
            <person name="Helmstetter N."/>
            <person name="King M."/>
            <person name="Knapp S.J."/>
            <person name="Lai Z."/>
            <person name="Le Paslier M.C."/>
            <person name="Lippi Y."/>
            <person name="Lorenzon L."/>
            <person name="Mandel J.R."/>
            <person name="Marage G."/>
            <person name="Marchand G."/>
            <person name="Marquand E."/>
            <person name="Bret-Mestries E."/>
            <person name="Morien E."/>
            <person name="Nambeesan S."/>
            <person name="Nguyen T."/>
            <person name="Pegot-Espagnet P."/>
            <person name="Pouilly N."/>
            <person name="Raftis F."/>
            <person name="Sallet E."/>
            <person name="Schiex T."/>
            <person name="Thomas J."/>
            <person name="Vandecasteele C."/>
            <person name="Vares D."/>
            <person name="Vear F."/>
            <person name="Vautrin S."/>
            <person name="Crespi M."/>
            <person name="Mangin B."/>
            <person name="Burke J.M."/>
            <person name="Salse J."/>
            <person name="Munos S."/>
            <person name="Vincourt P."/>
            <person name="Rieseberg L.H."/>
            <person name="Langlade N.B."/>
        </authorList>
    </citation>
    <scope>NUCLEOTIDE SEQUENCE</scope>
    <source>
        <tissue evidence="1">Leaves</tissue>
    </source>
</reference>
<reference evidence="1" key="2">
    <citation type="submission" date="2020-06" db="EMBL/GenBank/DDBJ databases">
        <title>Helianthus annuus Genome sequencing and assembly Release 2.</title>
        <authorList>
            <person name="Gouzy J."/>
            <person name="Langlade N."/>
            <person name="Munos S."/>
        </authorList>
    </citation>
    <scope>NUCLEOTIDE SEQUENCE</scope>
    <source>
        <tissue evidence="1">Leaves</tissue>
    </source>
</reference>
<evidence type="ECO:0000313" key="1">
    <source>
        <dbReference type="EMBL" id="KAF5799857.1"/>
    </source>
</evidence>
<dbReference type="Proteomes" id="UP000215914">
    <property type="component" value="Unassembled WGS sequence"/>
</dbReference>
<dbReference type="AlphaFoldDB" id="A0A9K3INK9"/>
<sequence length="46" mass="5222">MVSCNEDTQEVIATKIWLINSKIKPCVLTSQFESGYGVLGQGWRYK</sequence>
<evidence type="ECO:0000313" key="2">
    <source>
        <dbReference type="Proteomes" id="UP000215914"/>
    </source>
</evidence>